<comment type="caution">
    <text evidence="1">The sequence shown here is derived from an EMBL/GenBank/DDBJ whole genome shotgun (WGS) entry which is preliminary data.</text>
</comment>
<protein>
    <submittedName>
        <fullName evidence="1">Hypothetical periplasmic protein</fullName>
    </submittedName>
</protein>
<reference evidence="1 2" key="2">
    <citation type="submission" date="2015-01" db="EMBL/GenBank/DDBJ databases">
        <authorList>
            <consortium name="NBRP consortium"/>
            <person name="Sawabe T."/>
            <person name="Meirelles P."/>
            <person name="Feng G."/>
            <person name="Sayaka M."/>
            <person name="Hattori M."/>
            <person name="Ohkuma M."/>
        </authorList>
    </citation>
    <scope>NUCLEOTIDE SEQUENCE [LARGE SCALE GENOMIC DNA]</scope>
    <source>
        <strain evidence="2">JCM 19241</strain>
    </source>
</reference>
<reference evidence="1 2" key="1">
    <citation type="submission" date="2015-01" db="EMBL/GenBank/DDBJ databases">
        <title>Vibrio sp. C94 JCM 19241 whole genome shotgun sequence.</title>
        <authorList>
            <person name="Sawabe T."/>
            <person name="Meirelles P."/>
            <person name="Feng G."/>
            <person name="Sayaka M."/>
            <person name="Hattori M."/>
            <person name="Ohkuma M."/>
        </authorList>
    </citation>
    <scope>NUCLEOTIDE SEQUENCE [LARGE SCALE GENOMIC DNA]</scope>
    <source>
        <strain evidence="2">JCM 19241</strain>
    </source>
</reference>
<dbReference type="EMBL" id="BBSC01000001">
    <property type="protein sequence ID" value="GAM73556.1"/>
    <property type="molecule type" value="Genomic_DNA"/>
</dbReference>
<evidence type="ECO:0000313" key="1">
    <source>
        <dbReference type="EMBL" id="GAM73556.1"/>
    </source>
</evidence>
<gene>
    <name evidence="1" type="ORF">JCM19241_3011</name>
</gene>
<dbReference type="AlphaFoldDB" id="A0A0B8Q4V4"/>
<accession>A0A0B8Q4V4</accession>
<sequence>MYVTSGDSGVFYYFKGNQGATVVGEIQDEELNDAFLAIWLSPNTEYRDHRASLIG</sequence>
<name>A0A0B8Q4V4_9VIBR</name>
<evidence type="ECO:0000313" key="2">
    <source>
        <dbReference type="Proteomes" id="UP000031666"/>
    </source>
</evidence>
<proteinExistence type="predicted"/>
<organism evidence="1 2">
    <name type="scientific">Vibrio ishigakensis</name>
    <dbReference type="NCBI Taxonomy" id="1481914"/>
    <lineage>
        <taxon>Bacteria</taxon>
        <taxon>Pseudomonadati</taxon>
        <taxon>Pseudomonadota</taxon>
        <taxon>Gammaproteobacteria</taxon>
        <taxon>Vibrionales</taxon>
        <taxon>Vibrionaceae</taxon>
        <taxon>Vibrio</taxon>
    </lineage>
</organism>
<dbReference type="STRING" id="1481914.JCM19241_3011"/>
<dbReference type="Proteomes" id="UP000031666">
    <property type="component" value="Unassembled WGS sequence"/>
</dbReference>